<evidence type="ECO:0000256" key="12">
    <source>
        <dbReference type="SAM" id="MobiDB-lite"/>
    </source>
</evidence>
<dbReference type="PROSITE" id="PS50001">
    <property type="entry name" value="SH2"/>
    <property type="match status" value="1"/>
</dbReference>
<dbReference type="GO" id="GO:0050793">
    <property type="term" value="P:regulation of developmental process"/>
    <property type="evidence" value="ECO:0007669"/>
    <property type="project" value="UniProtKB-ARBA"/>
</dbReference>
<feature type="binding site" evidence="10">
    <location>
        <position position="264"/>
    </location>
    <ligand>
        <name>ATP</name>
        <dbReference type="ChEBI" id="CHEBI:30616"/>
    </ligand>
</feature>
<dbReference type="PRINTS" id="PR00401">
    <property type="entry name" value="SH2DOMAIN"/>
</dbReference>
<feature type="domain" description="SH2" evidence="13">
    <location>
        <begin position="103"/>
        <end position="203"/>
    </location>
</feature>
<protein>
    <recommendedName>
        <fullName evidence="11">Tyrosine-protein kinase</fullName>
        <ecNumber evidence="11">2.7.10.2</ecNumber>
    </recommendedName>
</protein>
<feature type="domain" description="Protein kinase" evidence="14">
    <location>
        <begin position="231"/>
        <end position="495"/>
    </location>
</feature>
<dbReference type="GO" id="GO:0048468">
    <property type="term" value="P:cell development"/>
    <property type="evidence" value="ECO:0007669"/>
    <property type="project" value="UniProtKB-ARBA"/>
</dbReference>
<dbReference type="PANTHER" id="PTHR24418">
    <property type="entry name" value="TYROSINE-PROTEIN KINASE"/>
    <property type="match status" value="1"/>
</dbReference>
<keyword evidence="3 10" id="KW-0547">Nucleotide-binding</keyword>
<dbReference type="GO" id="GO:0004715">
    <property type="term" value="F:non-membrane spanning protein tyrosine kinase activity"/>
    <property type="evidence" value="ECO:0007669"/>
    <property type="project" value="UniProtKB-EC"/>
</dbReference>
<evidence type="ECO:0000256" key="10">
    <source>
        <dbReference type="PROSITE-ProRule" id="PRU10141"/>
    </source>
</evidence>
<dbReference type="PROSITE" id="PS00107">
    <property type="entry name" value="PROTEIN_KINASE_ATP"/>
    <property type="match status" value="1"/>
</dbReference>
<dbReference type="GO" id="GO:0005524">
    <property type="term" value="F:ATP binding"/>
    <property type="evidence" value="ECO:0007669"/>
    <property type="project" value="UniProtKB-UniRule"/>
</dbReference>
<dbReference type="InterPro" id="IPR011009">
    <property type="entry name" value="Kinase-like_dom_sf"/>
</dbReference>
<feature type="region of interest" description="Disordered" evidence="12">
    <location>
        <begin position="1"/>
        <end position="28"/>
    </location>
</feature>
<evidence type="ECO:0000256" key="8">
    <source>
        <dbReference type="ARBA" id="ARBA00051245"/>
    </source>
</evidence>
<evidence type="ECO:0000256" key="6">
    <source>
        <dbReference type="ARBA" id="ARBA00023136"/>
    </source>
</evidence>
<comment type="caution">
    <text evidence="15">The sequence shown here is derived from an EMBL/GenBank/DDBJ whole genome shotgun (WGS) entry which is preliminary data.</text>
</comment>
<sequence>MGCCSSKTGSEHNTSYGQQNVQFSNTGNATDINHSYPYQKNAYDQGIRVNYQPANTPLQNNAYDQGIRVNYQPANTPLQNNASYQGTSVNYQPADTPLEKESWYFGKIDINRCIKLLGDATVADGTFIVRDSTSSSGAYCISVKGRSPKGQCIFSVRLRETKNGFGDKQYHSALDKRVFSSMQEVIRFYTGNGISSNGYSVPLVAGLTNEHYYLGGDEQVYTSYEIKADELDLQKELGRGHFGSVWKGSWRKPNGQSVNVAVKKLHSEQKAEVEKFEKEANLLKMVYHDNIVTFIGVCKGECPMIVTELMSRGDLLKFLKSKDEEKPLKDLYYFADQVASGMKFLASKSIIHRDLAARNILLGEQHIVKIADFGLGRYLDNDEEIYFSSAVPLPIKWTAPEGLEPPRKFTTKSDVWSYGIFLTEVITRGQSPYPSVNIRQITKTRLVDHRFRMTREVLGPDCSESLYALMTKCWQSDPDRRPDFETVYKEIHSLYEPFVPISHYK</sequence>
<keyword evidence="5 10" id="KW-0067">ATP-binding</keyword>
<evidence type="ECO:0000259" key="13">
    <source>
        <dbReference type="PROSITE" id="PS50001"/>
    </source>
</evidence>
<dbReference type="InterPro" id="IPR050198">
    <property type="entry name" value="Non-receptor_tyrosine_kinases"/>
</dbReference>
<dbReference type="CDD" id="cd00173">
    <property type="entry name" value="SH2"/>
    <property type="match status" value="1"/>
</dbReference>
<reference evidence="15" key="1">
    <citation type="submission" date="2021-10" db="EMBL/GenBank/DDBJ databases">
        <title>Tropical sea cucumber genome reveals ecological adaptation and Cuvierian tubules defense mechanism.</title>
        <authorList>
            <person name="Chen T."/>
        </authorList>
    </citation>
    <scope>NUCLEOTIDE SEQUENCE</scope>
    <source>
        <strain evidence="15">Nanhai2018</strain>
        <tissue evidence="15">Muscle</tissue>
    </source>
</reference>
<evidence type="ECO:0000313" key="16">
    <source>
        <dbReference type="Proteomes" id="UP001152320"/>
    </source>
</evidence>
<dbReference type="PRINTS" id="PR00109">
    <property type="entry name" value="TYRKINASE"/>
</dbReference>
<dbReference type="EMBL" id="JAIZAY010000011">
    <property type="protein sequence ID" value="KAJ8032866.1"/>
    <property type="molecule type" value="Genomic_DNA"/>
</dbReference>
<dbReference type="SMART" id="SM00252">
    <property type="entry name" value="SH2"/>
    <property type="match status" value="1"/>
</dbReference>
<dbReference type="GO" id="GO:0030182">
    <property type="term" value="P:neuron differentiation"/>
    <property type="evidence" value="ECO:0007669"/>
    <property type="project" value="UniProtKB-ARBA"/>
</dbReference>
<evidence type="ECO:0000259" key="14">
    <source>
        <dbReference type="PROSITE" id="PS50011"/>
    </source>
</evidence>
<proteinExistence type="inferred from homology"/>
<evidence type="ECO:0000313" key="15">
    <source>
        <dbReference type="EMBL" id="KAJ8032866.1"/>
    </source>
</evidence>
<organism evidence="15 16">
    <name type="scientific">Holothuria leucospilota</name>
    <name type="common">Black long sea cucumber</name>
    <name type="synonym">Mertensiothuria leucospilota</name>
    <dbReference type="NCBI Taxonomy" id="206669"/>
    <lineage>
        <taxon>Eukaryota</taxon>
        <taxon>Metazoa</taxon>
        <taxon>Echinodermata</taxon>
        <taxon>Eleutherozoa</taxon>
        <taxon>Echinozoa</taxon>
        <taxon>Holothuroidea</taxon>
        <taxon>Aspidochirotacea</taxon>
        <taxon>Aspidochirotida</taxon>
        <taxon>Holothuriidae</taxon>
        <taxon>Holothuria</taxon>
    </lineage>
</organism>
<comment type="catalytic activity">
    <reaction evidence="8 11">
        <text>L-tyrosyl-[protein] + ATP = O-phospho-L-tyrosyl-[protein] + ADP + H(+)</text>
        <dbReference type="Rhea" id="RHEA:10596"/>
        <dbReference type="Rhea" id="RHEA-COMP:10136"/>
        <dbReference type="Rhea" id="RHEA-COMP:20101"/>
        <dbReference type="ChEBI" id="CHEBI:15378"/>
        <dbReference type="ChEBI" id="CHEBI:30616"/>
        <dbReference type="ChEBI" id="CHEBI:46858"/>
        <dbReference type="ChEBI" id="CHEBI:61978"/>
        <dbReference type="ChEBI" id="CHEBI:456216"/>
        <dbReference type="EC" id="2.7.10.2"/>
    </reaction>
</comment>
<dbReference type="SMART" id="SM00219">
    <property type="entry name" value="TyrKc"/>
    <property type="match status" value="1"/>
</dbReference>
<evidence type="ECO:0000256" key="3">
    <source>
        <dbReference type="ARBA" id="ARBA00022741"/>
    </source>
</evidence>
<dbReference type="PROSITE" id="PS00109">
    <property type="entry name" value="PROTEIN_KINASE_TYR"/>
    <property type="match status" value="1"/>
</dbReference>
<evidence type="ECO:0000256" key="1">
    <source>
        <dbReference type="ARBA" id="ARBA00004308"/>
    </source>
</evidence>
<keyword evidence="9" id="KW-0727">SH2 domain</keyword>
<dbReference type="OrthoDB" id="28230at2759"/>
<dbReference type="InterPro" id="IPR036860">
    <property type="entry name" value="SH2_dom_sf"/>
</dbReference>
<evidence type="ECO:0000256" key="2">
    <source>
        <dbReference type="ARBA" id="ARBA00022679"/>
    </source>
</evidence>
<dbReference type="InterPro" id="IPR020635">
    <property type="entry name" value="Tyr_kinase_cat_dom"/>
</dbReference>
<comment type="similarity">
    <text evidence="11">Belongs to the protein kinase superfamily. Tyr protein kinase family.</text>
</comment>
<dbReference type="GO" id="GO:0012505">
    <property type="term" value="C:endomembrane system"/>
    <property type="evidence" value="ECO:0007669"/>
    <property type="project" value="UniProtKB-SubCell"/>
</dbReference>
<name>A0A9Q1H593_HOLLE</name>
<evidence type="ECO:0000256" key="9">
    <source>
        <dbReference type="PROSITE-ProRule" id="PRU00191"/>
    </source>
</evidence>
<dbReference type="AlphaFoldDB" id="A0A9Q1H593"/>
<gene>
    <name evidence="15" type="ORF">HOLleu_22935</name>
</gene>
<dbReference type="Pfam" id="PF00017">
    <property type="entry name" value="SH2"/>
    <property type="match status" value="1"/>
</dbReference>
<dbReference type="SUPFAM" id="SSF56112">
    <property type="entry name" value="Protein kinase-like (PK-like)"/>
    <property type="match status" value="1"/>
</dbReference>
<keyword evidence="2 11" id="KW-0808">Transferase</keyword>
<dbReference type="CDD" id="cd00192">
    <property type="entry name" value="PTKc"/>
    <property type="match status" value="1"/>
</dbReference>
<keyword evidence="7 11" id="KW-0829">Tyrosine-protein kinase</keyword>
<dbReference type="EC" id="2.7.10.2" evidence="11"/>
<dbReference type="SUPFAM" id="SSF55550">
    <property type="entry name" value="SH2 domain"/>
    <property type="match status" value="1"/>
</dbReference>
<dbReference type="InterPro" id="IPR008266">
    <property type="entry name" value="Tyr_kinase_AS"/>
</dbReference>
<dbReference type="InterPro" id="IPR001245">
    <property type="entry name" value="Ser-Thr/Tyr_kinase_cat_dom"/>
</dbReference>
<keyword evidence="16" id="KW-1185">Reference proteome</keyword>
<dbReference type="FunFam" id="1.10.510.10:FF:001512">
    <property type="entry name" value="Receptor tyrosine-protein kinase erbB-2"/>
    <property type="match status" value="1"/>
</dbReference>
<dbReference type="Proteomes" id="UP001152320">
    <property type="component" value="Chromosome 11"/>
</dbReference>
<dbReference type="Pfam" id="PF07714">
    <property type="entry name" value="PK_Tyr_Ser-Thr"/>
    <property type="match status" value="1"/>
</dbReference>
<dbReference type="InterPro" id="IPR000719">
    <property type="entry name" value="Prot_kinase_dom"/>
</dbReference>
<comment type="subcellular location">
    <subcellularLocation>
        <location evidence="1">Endomembrane system</location>
    </subcellularLocation>
</comment>
<dbReference type="PROSITE" id="PS50011">
    <property type="entry name" value="PROTEIN_KINASE_DOM"/>
    <property type="match status" value="1"/>
</dbReference>
<dbReference type="Gene3D" id="3.30.505.10">
    <property type="entry name" value="SH2 domain"/>
    <property type="match status" value="1"/>
</dbReference>
<evidence type="ECO:0000256" key="11">
    <source>
        <dbReference type="RuleBase" id="RU362096"/>
    </source>
</evidence>
<evidence type="ECO:0000256" key="4">
    <source>
        <dbReference type="ARBA" id="ARBA00022777"/>
    </source>
</evidence>
<evidence type="ECO:0000256" key="5">
    <source>
        <dbReference type="ARBA" id="ARBA00022840"/>
    </source>
</evidence>
<accession>A0A9Q1H593</accession>
<dbReference type="Gene3D" id="1.10.510.10">
    <property type="entry name" value="Transferase(Phosphotransferase) domain 1"/>
    <property type="match status" value="1"/>
</dbReference>
<dbReference type="InterPro" id="IPR000980">
    <property type="entry name" value="SH2"/>
</dbReference>
<evidence type="ECO:0000256" key="7">
    <source>
        <dbReference type="ARBA" id="ARBA00023137"/>
    </source>
</evidence>
<dbReference type="InterPro" id="IPR017441">
    <property type="entry name" value="Protein_kinase_ATP_BS"/>
</dbReference>
<keyword evidence="6" id="KW-0472">Membrane</keyword>
<keyword evidence="4 11" id="KW-0418">Kinase</keyword>